<protein>
    <submittedName>
        <fullName evidence="1">Uncharacterized protein</fullName>
    </submittedName>
</protein>
<keyword evidence="2" id="KW-1185">Reference proteome</keyword>
<evidence type="ECO:0000313" key="2">
    <source>
        <dbReference type="Proteomes" id="UP000308600"/>
    </source>
</evidence>
<name>A0ACD3BFV4_9AGAR</name>
<sequence length="444" mass="49678">MLQPSSSFQIPNWPSGHIASVVGLSVVTFAGASVFVLRKWWQAKTTLLLSQTESATLSQTLERHKKELETLQSTVTALRLEVQRKEDTLRASQGELGRAQRQTETLEGELRASRNANEDLNRRLKVQEADNMALRRRSEQLEDQYRQTSDLLAIRTTELKAAHTFLNKADDYSGADIISMLEALNDEILQTAALVADTFKIERKEDSWSPEDPVLKASSERVSEILGPNFVDLLVHTEHCDDPIIPQMAFQAGMCAYADWMISSWYFENTRDEQLLSEIYNKVRKSEEQAVSGRWRALTHIYAQRATSDEPNFVSLFVEFFAHILITAGYKGDPASLQEAVLNSFQARLTDVALSTRRLNQAIGEGVTSCDLEVSYILPSSDFDPTCMEDAYAGHTDADGAPSEEKTLCTTDLGLNRIEKLQGSDGQSKETCLLKPKVVLLSSF</sequence>
<evidence type="ECO:0000313" key="1">
    <source>
        <dbReference type="EMBL" id="TFK76457.1"/>
    </source>
</evidence>
<reference evidence="1 2" key="1">
    <citation type="journal article" date="2019" name="Nat. Ecol. Evol.">
        <title>Megaphylogeny resolves global patterns of mushroom evolution.</title>
        <authorList>
            <person name="Varga T."/>
            <person name="Krizsan K."/>
            <person name="Foldi C."/>
            <person name="Dima B."/>
            <person name="Sanchez-Garcia M."/>
            <person name="Sanchez-Ramirez S."/>
            <person name="Szollosi G.J."/>
            <person name="Szarkandi J.G."/>
            <person name="Papp V."/>
            <person name="Albert L."/>
            <person name="Andreopoulos W."/>
            <person name="Angelini C."/>
            <person name="Antonin V."/>
            <person name="Barry K.W."/>
            <person name="Bougher N.L."/>
            <person name="Buchanan P."/>
            <person name="Buyck B."/>
            <person name="Bense V."/>
            <person name="Catcheside P."/>
            <person name="Chovatia M."/>
            <person name="Cooper J."/>
            <person name="Damon W."/>
            <person name="Desjardin D."/>
            <person name="Finy P."/>
            <person name="Geml J."/>
            <person name="Haridas S."/>
            <person name="Hughes K."/>
            <person name="Justo A."/>
            <person name="Karasinski D."/>
            <person name="Kautmanova I."/>
            <person name="Kiss B."/>
            <person name="Kocsube S."/>
            <person name="Kotiranta H."/>
            <person name="LaButti K.M."/>
            <person name="Lechner B.E."/>
            <person name="Liimatainen K."/>
            <person name="Lipzen A."/>
            <person name="Lukacs Z."/>
            <person name="Mihaltcheva S."/>
            <person name="Morgado L.N."/>
            <person name="Niskanen T."/>
            <person name="Noordeloos M.E."/>
            <person name="Ohm R.A."/>
            <person name="Ortiz-Santana B."/>
            <person name="Ovrebo C."/>
            <person name="Racz N."/>
            <person name="Riley R."/>
            <person name="Savchenko A."/>
            <person name="Shiryaev A."/>
            <person name="Soop K."/>
            <person name="Spirin V."/>
            <person name="Szebenyi C."/>
            <person name="Tomsovsky M."/>
            <person name="Tulloss R.E."/>
            <person name="Uehling J."/>
            <person name="Grigoriev I.V."/>
            <person name="Vagvolgyi C."/>
            <person name="Papp T."/>
            <person name="Martin F.M."/>
            <person name="Miettinen O."/>
            <person name="Hibbett D.S."/>
            <person name="Nagy L.G."/>
        </authorList>
    </citation>
    <scope>NUCLEOTIDE SEQUENCE [LARGE SCALE GENOMIC DNA]</scope>
    <source>
        <strain evidence="1 2">NL-1719</strain>
    </source>
</reference>
<dbReference type="Proteomes" id="UP000308600">
    <property type="component" value="Unassembled WGS sequence"/>
</dbReference>
<organism evidence="1 2">
    <name type="scientific">Pluteus cervinus</name>
    <dbReference type="NCBI Taxonomy" id="181527"/>
    <lineage>
        <taxon>Eukaryota</taxon>
        <taxon>Fungi</taxon>
        <taxon>Dikarya</taxon>
        <taxon>Basidiomycota</taxon>
        <taxon>Agaricomycotina</taxon>
        <taxon>Agaricomycetes</taxon>
        <taxon>Agaricomycetidae</taxon>
        <taxon>Agaricales</taxon>
        <taxon>Pluteineae</taxon>
        <taxon>Pluteaceae</taxon>
        <taxon>Pluteus</taxon>
    </lineage>
</organism>
<proteinExistence type="predicted"/>
<dbReference type="EMBL" id="ML208260">
    <property type="protein sequence ID" value="TFK76457.1"/>
    <property type="molecule type" value="Genomic_DNA"/>
</dbReference>
<gene>
    <name evidence="1" type="ORF">BDN72DRAFT_785370</name>
</gene>
<accession>A0ACD3BFV4</accession>